<sequence>MHAANIDYNVQDTGAWVGEAISKGLKRQQEIKSSRGEDVRAWQGEAPYRGQHRYQEARGYYYYEPEPWVGRAFPWRPRRLQEPRCFNCGKMGHTKRNCRQMNSNNASYGRPLPSGLCRRCGKGRHWTDECRSTRDLQGNLLKPGSPKGVEAQEGPTSRKVWSFPVAVEDSLSRDE</sequence>
<feature type="domain" description="CCHC-type" evidence="2">
    <location>
        <begin position="84"/>
        <end position="100"/>
    </location>
</feature>
<dbReference type="Proteomes" id="UP000813068">
    <property type="component" value="Unassembled WGS sequence"/>
</dbReference>
<protein>
    <recommendedName>
        <fullName evidence="2">CCHC-type domain-containing protein</fullName>
    </recommendedName>
</protein>
<reference evidence="3 4" key="1">
    <citation type="submission" date="2021-06" db="EMBL/GenBank/DDBJ databases">
        <title>Differences between aerobic and microaerobic xylene degrading microbial communities.</title>
        <authorList>
            <person name="Banerjee S."/>
            <person name="Tancsics A."/>
        </authorList>
    </citation>
    <scope>NUCLEOTIDE SEQUENCE [LARGE SCALE GENOMIC DNA]</scope>
    <source>
        <strain evidence="3 4">MAP12</strain>
    </source>
</reference>
<evidence type="ECO:0000313" key="4">
    <source>
        <dbReference type="Proteomes" id="UP000813068"/>
    </source>
</evidence>
<evidence type="ECO:0000259" key="2">
    <source>
        <dbReference type="PROSITE" id="PS50158"/>
    </source>
</evidence>
<proteinExistence type="predicted"/>
<name>A0ABS6MZM6_9GAMM</name>
<dbReference type="EMBL" id="JAHRGL010000035">
    <property type="protein sequence ID" value="MBV2133727.1"/>
    <property type="molecule type" value="Genomic_DNA"/>
</dbReference>
<dbReference type="PANTHER" id="PTHR40389">
    <property type="entry name" value="ENDOGENOUS RETROVIRUS GROUP K MEMBER 24 GAG POLYPROTEIN-RELATED"/>
    <property type="match status" value="1"/>
</dbReference>
<dbReference type="InterPro" id="IPR001878">
    <property type="entry name" value="Znf_CCHC"/>
</dbReference>
<evidence type="ECO:0000256" key="1">
    <source>
        <dbReference type="SAM" id="MobiDB-lite"/>
    </source>
</evidence>
<dbReference type="PANTHER" id="PTHR40389:SF3">
    <property type="entry name" value="IGE-BINDING PROTEIN"/>
    <property type="match status" value="1"/>
</dbReference>
<organism evidence="3 4">
    <name type="scientific">Geopseudomonas aromaticivorans</name>
    <dbReference type="NCBI Taxonomy" id="2849492"/>
    <lineage>
        <taxon>Bacteria</taxon>
        <taxon>Pseudomonadati</taxon>
        <taxon>Pseudomonadota</taxon>
        <taxon>Gammaproteobacteria</taxon>
        <taxon>Pseudomonadales</taxon>
        <taxon>Pseudomonadaceae</taxon>
        <taxon>Geopseudomonas</taxon>
    </lineage>
</organism>
<dbReference type="InterPro" id="IPR050195">
    <property type="entry name" value="Primate_lentivir_Gag_pol-like"/>
</dbReference>
<dbReference type="Pfam" id="PF00098">
    <property type="entry name" value="zf-CCHC"/>
    <property type="match status" value="1"/>
</dbReference>
<gene>
    <name evidence="3" type="ORF">KRX52_13150</name>
</gene>
<accession>A0ABS6MZM6</accession>
<feature type="region of interest" description="Disordered" evidence="1">
    <location>
        <begin position="137"/>
        <end position="157"/>
    </location>
</feature>
<evidence type="ECO:0000313" key="3">
    <source>
        <dbReference type="EMBL" id="MBV2133727.1"/>
    </source>
</evidence>
<keyword evidence="4" id="KW-1185">Reference proteome</keyword>
<comment type="caution">
    <text evidence="3">The sequence shown here is derived from an EMBL/GenBank/DDBJ whole genome shotgun (WGS) entry which is preliminary data.</text>
</comment>
<dbReference type="PROSITE" id="PS50158">
    <property type="entry name" value="ZF_CCHC"/>
    <property type="match status" value="1"/>
</dbReference>
<dbReference type="Pfam" id="PF14787">
    <property type="entry name" value="zf-CCHC_5"/>
    <property type="match status" value="1"/>
</dbReference>
<dbReference type="SMART" id="SM00343">
    <property type="entry name" value="ZnF_C2HC"/>
    <property type="match status" value="2"/>
</dbReference>